<protein>
    <submittedName>
        <fullName evidence="1">Uncharacterized protein</fullName>
    </submittedName>
</protein>
<evidence type="ECO:0000313" key="2">
    <source>
        <dbReference type="Proteomes" id="UP001186974"/>
    </source>
</evidence>
<reference evidence="1" key="1">
    <citation type="submission" date="2024-09" db="EMBL/GenBank/DDBJ databases">
        <title>Black Yeasts Isolated from many extreme environments.</title>
        <authorList>
            <person name="Coleine C."/>
            <person name="Stajich J.E."/>
            <person name="Selbmann L."/>
        </authorList>
    </citation>
    <scope>NUCLEOTIDE SEQUENCE</scope>
    <source>
        <strain evidence="1">CCFEE 5737</strain>
    </source>
</reference>
<keyword evidence="2" id="KW-1185">Reference proteome</keyword>
<organism evidence="1 2">
    <name type="scientific">Coniosporium uncinatum</name>
    <dbReference type="NCBI Taxonomy" id="93489"/>
    <lineage>
        <taxon>Eukaryota</taxon>
        <taxon>Fungi</taxon>
        <taxon>Dikarya</taxon>
        <taxon>Ascomycota</taxon>
        <taxon>Pezizomycotina</taxon>
        <taxon>Dothideomycetes</taxon>
        <taxon>Dothideomycetes incertae sedis</taxon>
        <taxon>Coniosporium</taxon>
    </lineage>
</organism>
<proteinExistence type="predicted"/>
<comment type="caution">
    <text evidence="1">The sequence shown here is derived from an EMBL/GenBank/DDBJ whole genome shotgun (WGS) entry which is preliminary data.</text>
</comment>
<evidence type="ECO:0000313" key="1">
    <source>
        <dbReference type="EMBL" id="KAK3080340.1"/>
    </source>
</evidence>
<accession>A0ACC3DU77</accession>
<dbReference type="EMBL" id="JAWDJW010000616">
    <property type="protein sequence ID" value="KAK3080340.1"/>
    <property type="molecule type" value="Genomic_DNA"/>
</dbReference>
<name>A0ACC3DU77_9PEZI</name>
<sequence length="91" mass="9776">MSTQRIWYKVDGEVQGVNFRNFAKKQADSIGVTGFVTNSPDGHVEGEAQGSQSSLKEFVGHLSKGPSAASVSNVEQKELSAKDGESKFDVK</sequence>
<gene>
    <name evidence="1" type="ORF">LTS18_002302</name>
</gene>
<dbReference type="Proteomes" id="UP001186974">
    <property type="component" value="Unassembled WGS sequence"/>
</dbReference>